<comment type="catalytic activity">
    <reaction evidence="6">
        <text>L-aspartate + NADP(+) + H2O = oxaloacetate + NH4(+) + NADPH + H(+)</text>
        <dbReference type="Rhea" id="RHEA:11784"/>
        <dbReference type="ChEBI" id="CHEBI:15377"/>
        <dbReference type="ChEBI" id="CHEBI:15378"/>
        <dbReference type="ChEBI" id="CHEBI:16452"/>
        <dbReference type="ChEBI" id="CHEBI:28938"/>
        <dbReference type="ChEBI" id="CHEBI:29991"/>
        <dbReference type="ChEBI" id="CHEBI:57783"/>
        <dbReference type="ChEBI" id="CHEBI:58349"/>
        <dbReference type="EC" id="1.4.1.21"/>
    </reaction>
</comment>
<evidence type="ECO:0000259" key="8">
    <source>
        <dbReference type="Pfam" id="PF03447"/>
    </source>
</evidence>
<keyword evidence="5 6" id="KW-0520">NAD</keyword>
<dbReference type="Gene3D" id="3.30.360.10">
    <property type="entry name" value="Dihydrodipicolinate Reductase, domain 2"/>
    <property type="match status" value="1"/>
</dbReference>
<sequence length="271" mass="28317">MADTRKIGLIGFGGIGRAFLDNLKHLDGAGRLVSILVRPQYVDGLRAEYAGDTRFVSTLNEFVESNPTLVVECAGNAALNDYGAPLLRQGIDLVAASSGALVDPALYETLTKAARAGQGRIMVPSGAIGAIDALSAMALAGLKTVTYRGIKPVAAWKGTAAEEHCDLDQLQTARVFFQGNARQAAALFPKNANVAAIVGLAGLGLDSTQVELVADPEALSNIHEIRAEATTGSLELRMGGLASSSNARTSALTVFSLLDAVRNNRTVVEIR</sequence>
<gene>
    <name evidence="6" type="primary">nadX</name>
    <name evidence="9" type="ORF">ACFOW6_01705</name>
</gene>
<evidence type="ECO:0000313" key="10">
    <source>
        <dbReference type="Proteomes" id="UP001595799"/>
    </source>
</evidence>
<organism evidence="9 10">
    <name type="scientific">Fodinicurvata halophila</name>
    <dbReference type="NCBI Taxonomy" id="1419723"/>
    <lineage>
        <taxon>Bacteria</taxon>
        <taxon>Pseudomonadati</taxon>
        <taxon>Pseudomonadota</taxon>
        <taxon>Alphaproteobacteria</taxon>
        <taxon>Rhodospirillales</taxon>
        <taxon>Rhodovibrionaceae</taxon>
        <taxon>Fodinicurvata</taxon>
    </lineage>
</organism>
<dbReference type="GO" id="GO:0033735">
    <property type="term" value="F:aspartate dehydrogenase [NAD(P)+] activity"/>
    <property type="evidence" value="ECO:0007669"/>
    <property type="project" value="UniProtKB-EC"/>
</dbReference>
<comment type="miscellaneous">
    <text evidence="6">The iminoaspartate product is unstable in aqueous solution and can decompose to oxaloacetate and ammonia.</text>
</comment>
<dbReference type="Pfam" id="PF01958">
    <property type="entry name" value="Asp_DH_C"/>
    <property type="match status" value="1"/>
</dbReference>
<evidence type="ECO:0000259" key="7">
    <source>
        <dbReference type="Pfam" id="PF01958"/>
    </source>
</evidence>
<dbReference type="EMBL" id="JBHSCW010000001">
    <property type="protein sequence ID" value="MFC4350249.1"/>
    <property type="molecule type" value="Genomic_DNA"/>
</dbReference>
<name>A0ABV8UH26_9PROT</name>
<keyword evidence="3 6" id="KW-0521">NADP</keyword>
<comment type="pathway">
    <text evidence="6">Cofactor biosynthesis; NAD(+) biosynthesis; iminoaspartate from L-aspartate (dehydrogenase route): step 1/1.</text>
</comment>
<dbReference type="Pfam" id="PF03447">
    <property type="entry name" value="NAD_binding_3"/>
    <property type="match status" value="1"/>
</dbReference>
<comment type="caution">
    <text evidence="9">The sequence shown here is derived from an EMBL/GenBank/DDBJ whole genome shotgun (WGS) entry which is preliminary data.</text>
</comment>
<keyword evidence="2 6" id="KW-0662">Pyridine nucleotide biosynthesis</keyword>
<accession>A0ABV8UH26</accession>
<evidence type="ECO:0000256" key="3">
    <source>
        <dbReference type="ARBA" id="ARBA00022857"/>
    </source>
</evidence>
<dbReference type="InterPro" id="IPR002811">
    <property type="entry name" value="Asp_DH"/>
</dbReference>
<evidence type="ECO:0000256" key="1">
    <source>
        <dbReference type="ARBA" id="ARBA00008331"/>
    </source>
</evidence>
<feature type="domain" description="Aspartate/homoserine dehydrogenase NAD-binding" evidence="8">
    <location>
        <begin position="11"/>
        <end position="124"/>
    </location>
</feature>
<proteinExistence type="inferred from homology"/>
<comment type="similarity">
    <text evidence="1 6">Belongs to the L-aspartate dehydrogenase family.</text>
</comment>
<dbReference type="Proteomes" id="UP001595799">
    <property type="component" value="Unassembled WGS sequence"/>
</dbReference>
<dbReference type="PANTHER" id="PTHR31873:SF6">
    <property type="entry name" value="ASPARTATE DEHYDROGENASE DOMAIN-CONTAINING PROTEIN"/>
    <property type="match status" value="1"/>
</dbReference>
<dbReference type="NCBIfam" id="NF009827">
    <property type="entry name" value="PRK13303.1-2"/>
    <property type="match status" value="1"/>
</dbReference>
<comment type="catalytic activity">
    <reaction evidence="6">
        <text>L-aspartate + NAD(+) + H2O = oxaloacetate + NH4(+) + NADH + H(+)</text>
        <dbReference type="Rhea" id="RHEA:11788"/>
        <dbReference type="ChEBI" id="CHEBI:15377"/>
        <dbReference type="ChEBI" id="CHEBI:15378"/>
        <dbReference type="ChEBI" id="CHEBI:16452"/>
        <dbReference type="ChEBI" id="CHEBI:28938"/>
        <dbReference type="ChEBI" id="CHEBI:29991"/>
        <dbReference type="ChEBI" id="CHEBI:57540"/>
        <dbReference type="ChEBI" id="CHEBI:57945"/>
        <dbReference type="EC" id="1.4.1.21"/>
    </reaction>
</comment>
<evidence type="ECO:0000256" key="5">
    <source>
        <dbReference type="ARBA" id="ARBA00023027"/>
    </source>
</evidence>
<protein>
    <recommendedName>
        <fullName evidence="6">L-aspartate dehydrogenase</fullName>
        <ecNumber evidence="6">1.4.1.21</ecNumber>
    </recommendedName>
</protein>
<evidence type="ECO:0000256" key="6">
    <source>
        <dbReference type="HAMAP-Rule" id="MF_01265"/>
    </source>
</evidence>
<feature type="domain" description="Aspartate dehydrogenase" evidence="7">
    <location>
        <begin position="172"/>
        <end position="257"/>
    </location>
</feature>
<evidence type="ECO:0000313" key="9">
    <source>
        <dbReference type="EMBL" id="MFC4350249.1"/>
    </source>
</evidence>
<dbReference type="NCBIfam" id="NF009828">
    <property type="entry name" value="PRK13303.1-3"/>
    <property type="match status" value="1"/>
</dbReference>
<keyword evidence="4 6" id="KW-0560">Oxidoreductase</keyword>
<evidence type="ECO:0000256" key="2">
    <source>
        <dbReference type="ARBA" id="ARBA00022642"/>
    </source>
</evidence>
<dbReference type="Gene3D" id="3.40.50.720">
    <property type="entry name" value="NAD(P)-binding Rossmann-like Domain"/>
    <property type="match status" value="1"/>
</dbReference>
<feature type="binding site" evidence="6">
    <location>
        <position position="193"/>
    </location>
    <ligand>
        <name>NAD(+)</name>
        <dbReference type="ChEBI" id="CHEBI:57540"/>
    </ligand>
</feature>
<evidence type="ECO:0000256" key="4">
    <source>
        <dbReference type="ARBA" id="ARBA00023002"/>
    </source>
</evidence>
<dbReference type="RefSeq" id="WP_382420506.1">
    <property type="nucleotide sequence ID" value="NZ_JBHSCW010000001.1"/>
</dbReference>
<dbReference type="InterPro" id="IPR036291">
    <property type="entry name" value="NAD(P)-bd_dom_sf"/>
</dbReference>
<dbReference type="HAMAP" id="MF_01265">
    <property type="entry name" value="NadX"/>
    <property type="match status" value="1"/>
</dbReference>
<dbReference type="InterPro" id="IPR011182">
    <property type="entry name" value="L-Asp_DH"/>
</dbReference>
<dbReference type="InterPro" id="IPR005106">
    <property type="entry name" value="Asp/hSer_DH_NAD-bd"/>
</dbReference>
<dbReference type="PANTHER" id="PTHR31873">
    <property type="entry name" value="L-ASPARTATE DEHYDROGENASE-RELATED"/>
    <property type="match status" value="1"/>
</dbReference>
<reference evidence="10" key="1">
    <citation type="journal article" date="2019" name="Int. J. Syst. Evol. Microbiol.">
        <title>The Global Catalogue of Microorganisms (GCM) 10K type strain sequencing project: providing services to taxonomists for standard genome sequencing and annotation.</title>
        <authorList>
            <consortium name="The Broad Institute Genomics Platform"/>
            <consortium name="The Broad Institute Genome Sequencing Center for Infectious Disease"/>
            <person name="Wu L."/>
            <person name="Ma J."/>
        </authorList>
    </citation>
    <scope>NUCLEOTIDE SEQUENCE [LARGE SCALE GENOMIC DNA]</scope>
    <source>
        <strain evidence="10">CECT 8472</strain>
    </source>
</reference>
<comment type="function">
    <text evidence="6">Specifically catalyzes the NAD or NADP-dependent dehydrogenation of L-aspartate to iminoaspartate.</text>
</comment>
<dbReference type="SUPFAM" id="SSF51735">
    <property type="entry name" value="NAD(P)-binding Rossmann-fold domains"/>
    <property type="match status" value="1"/>
</dbReference>
<keyword evidence="10" id="KW-1185">Reference proteome</keyword>
<dbReference type="SUPFAM" id="SSF55347">
    <property type="entry name" value="Glyceraldehyde-3-phosphate dehydrogenase-like, C-terminal domain"/>
    <property type="match status" value="1"/>
</dbReference>
<feature type="active site" evidence="6">
    <location>
        <position position="223"/>
    </location>
</feature>
<dbReference type="EC" id="1.4.1.21" evidence="6"/>
<feature type="binding site" evidence="6">
    <location>
        <position position="127"/>
    </location>
    <ligand>
        <name>NAD(+)</name>
        <dbReference type="ChEBI" id="CHEBI:57540"/>
    </ligand>
</feature>
<dbReference type="InterPro" id="IPR020626">
    <property type="entry name" value="Asp_DH_prok"/>
</dbReference>
<dbReference type="PIRSF" id="PIRSF005227">
    <property type="entry name" value="Asp_dh_NAD_syn"/>
    <property type="match status" value="1"/>
</dbReference>